<keyword evidence="5" id="KW-0472">Membrane</keyword>
<dbReference type="CDD" id="cd22431">
    <property type="entry name" value="KH-I_RNaseY"/>
    <property type="match status" value="1"/>
</dbReference>
<dbReference type="InterPro" id="IPR036612">
    <property type="entry name" value="KH_dom_type_1_sf"/>
</dbReference>
<keyword evidence="1 5" id="KW-0540">Nuclease</keyword>
<dbReference type="SMART" id="SM00471">
    <property type="entry name" value="HDc"/>
    <property type="match status" value="1"/>
</dbReference>
<evidence type="ECO:0000259" key="9">
    <source>
        <dbReference type="PROSITE" id="PS51831"/>
    </source>
</evidence>
<dbReference type="InterPro" id="IPR022711">
    <property type="entry name" value="RNase_Y_N"/>
</dbReference>
<dbReference type="PANTHER" id="PTHR12826:SF15">
    <property type="entry name" value="RIBONUCLEASE Y"/>
    <property type="match status" value="1"/>
</dbReference>
<gene>
    <name evidence="5 10" type="primary">rny</name>
    <name evidence="10" type="ORF">ENJ15_06125</name>
</gene>
<dbReference type="Gene3D" id="3.30.1370.10">
    <property type="entry name" value="K Homology domain, type 1"/>
    <property type="match status" value="1"/>
</dbReference>
<dbReference type="GO" id="GO:0006402">
    <property type="term" value="P:mRNA catabolic process"/>
    <property type="evidence" value="ECO:0007669"/>
    <property type="project" value="UniProtKB-UniRule"/>
</dbReference>
<evidence type="ECO:0000256" key="7">
    <source>
        <dbReference type="SAM" id="Coils"/>
    </source>
</evidence>
<reference evidence="10" key="1">
    <citation type="journal article" date="2020" name="mSystems">
        <title>Genome- and Community-Level Interaction Insights into Carbon Utilization and Element Cycling Functions of Hydrothermarchaeota in Hydrothermal Sediment.</title>
        <authorList>
            <person name="Zhou Z."/>
            <person name="Liu Y."/>
            <person name="Xu W."/>
            <person name="Pan J."/>
            <person name="Luo Z.H."/>
            <person name="Li M."/>
        </authorList>
    </citation>
    <scope>NUCLEOTIDE SEQUENCE [LARGE SCALE GENOMIC DNA]</scope>
    <source>
        <strain evidence="10">HyVt-460</strain>
    </source>
</reference>
<dbReference type="PANTHER" id="PTHR12826">
    <property type="entry name" value="RIBONUCLEASE Y"/>
    <property type="match status" value="1"/>
</dbReference>
<keyword evidence="5" id="KW-0812">Transmembrane</keyword>
<dbReference type="Pfam" id="PF12072">
    <property type="entry name" value="RNase_Y_N"/>
    <property type="match status" value="1"/>
</dbReference>
<dbReference type="InterPro" id="IPR004088">
    <property type="entry name" value="KH_dom_type_1"/>
</dbReference>
<dbReference type="AlphaFoldDB" id="A0A7V5VEZ6"/>
<dbReference type="Gene3D" id="1.10.3210.10">
    <property type="entry name" value="Hypothetical protein af1432"/>
    <property type="match status" value="1"/>
</dbReference>
<protein>
    <recommendedName>
        <fullName evidence="5 6">Ribonuclease Y</fullName>
        <shortName evidence="5">RNase Y</shortName>
        <ecNumber evidence="5 6">3.1.-.-</ecNumber>
    </recommendedName>
</protein>
<keyword evidence="3 5" id="KW-0378">Hydrolase</keyword>
<keyword evidence="2 5" id="KW-0255">Endonuclease</keyword>
<dbReference type="NCBIfam" id="TIGR03319">
    <property type="entry name" value="RNase_Y"/>
    <property type="match status" value="1"/>
</dbReference>
<dbReference type="InterPro" id="IPR004087">
    <property type="entry name" value="KH_dom"/>
</dbReference>
<dbReference type="PROSITE" id="PS50084">
    <property type="entry name" value="KH_TYPE_1"/>
    <property type="match status" value="1"/>
</dbReference>
<dbReference type="GO" id="GO:0005886">
    <property type="term" value="C:plasma membrane"/>
    <property type="evidence" value="ECO:0007669"/>
    <property type="project" value="UniProtKB-SubCell"/>
</dbReference>
<dbReference type="CDD" id="cd00077">
    <property type="entry name" value="HDc"/>
    <property type="match status" value="1"/>
</dbReference>
<dbReference type="EMBL" id="DRLI01000235">
    <property type="protein sequence ID" value="HHM02572.1"/>
    <property type="molecule type" value="Genomic_DNA"/>
</dbReference>
<dbReference type="PROSITE" id="PS51831">
    <property type="entry name" value="HD"/>
    <property type="match status" value="1"/>
</dbReference>
<sequence>MFENLNQNPLIYVSAGLVAGVLIGLLIYHLNALRTRNSTKSILEKAEREAEKIKKERLYNFKMDLQKKRAQFQNELREKDIKFRRQESELLQKEKQIKRAENQLKVIESRLENKEKKLEEQEEMLYEKHKKVDAIIEQQNLKLERLAHFSQEEARAELMRNLEQKVKLEAAQMANDIRAEAREKAQKEAKEVIATAIENLAYDFTLESTLSNVELPNERFKGMIIGREGKNIRAFEEATGVKVIVDDTPELVVLSGFDPVAREVARLAMESLIKNRNININTIQQAVKKAKAEVNKSIQKAADETLRELRLNNVHPLMRENLGRLRYRYSYGQNQLQHSKEVAFLAGALAAELGFNVKLARRAGLFHDIGKSISSHSEGSHVTLGVELAEKCKEHEVVINSILAHHEEAEPISPISVLVTAADKISGSRPGARRDSLEAYTKRITQLEEIGNSFDGVNKTYAISAGREVRVIVEPAKITDEQCIVLSSDIAAKIKETMEYPGQIKVTVIRKSITSRSTDDHKKKDENKKQYKGNRT</sequence>
<proteinExistence type="inferred from homology"/>
<keyword evidence="4 5" id="KW-0694">RNA-binding</keyword>
<comment type="subcellular location">
    <subcellularLocation>
        <location evidence="5">Cell membrane</location>
        <topology evidence="5">Single-pass membrane protein</topology>
    </subcellularLocation>
</comment>
<keyword evidence="5" id="KW-1003">Cell membrane</keyword>
<feature type="domain" description="HD" evidence="9">
    <location>
        <begin position="335"/>
        <end position="428"/>
    </location>
</feature>
<evidence type="ECO:0000256" key="1">
    <source>
        <dbReference type="ARBA" id="ARBA00022722"/>
    </source>
</evidence>
<dbReference type="InterPro" id="IPR003607">
    <property type="entry name" value="HD/PDEase_dom"/>
</dbReference>
<comment type="caution">
    <text evidence="10">The sequence shown here is derived from an EMBL/GenBank/DDBJ whole genome shotgun (WGS) entry which is preliminary data.</text>
</comment>
<dbReference type="GO" id="GO:0004521">
    <property type="term" value="F:RNA endonuclease activity"/>
    <property type="evidence" value="ECO:0007669"/>
    <property type="project" value="UniProtKB-UniRule"/>
</dbReference>
<dbReference type="InterPro" id="IPR017705">
    <property type="entry name" value="Ribonuclease_Y"/>
</dbReference>
<evidence type="ECO:0000256" key="8">
    <source>
        <dbReference type="SAM" id="MobiDB-lite"/>
    </source>
</evidence>
<accession>A0A7V5VEZ6</accession>
<evidence type="ECO:0000256" key="3">
    <source>
        <dbReference type="ARBA" id="ARBA00022801"/>
    </source>
</evidence>
<dbReference type="EC" id="3.1.-.-" evidence="5 6"/>
<keyword evidence="7" id="KW-0175">Coiled coil</keyword>
<evidence type="ECO:0000313" key="10">
    <source>
        <dbReference type="EMBL" id="HHM02572.1"/>
    </source>
</evidence>
<feature type="compositionally biased region" description="Basic and acidic residues" evidence="8">
    <location>
        <begin position="517"/>
        <end position="529"/>
    </location>
</feature>
<feature type="region of interest" description="Disordered" evidence="8">
    <location>
        <begin position="513"/>
        <end position="536"/>
    </location>
</feature>
<dbReference type="InterPro" id="IPR006674">
    <property type="entry name" value="HD_domain"/>
</dbReference>
<feature type="transmembrane region" description="Helical" evidence="5">
    <location>
        <begin position="12"/>
        <end position="30"/>
    </location>
</feature>
<feature type="coiled-coil region" evidence="7">
    <location>
        <begin position="36"/>
        <end position="190"/>
    </location>
</feature>
<evidence type="ECO:0000256" key="2">
    <source>
        <dbReference type="ARBA" id="ARBA00022759"/>
    </source>
</evidence>
<evidence type="ECO:0000256" key="6">
    <source>
        <dbReference type="NCBIfam" id="TIGR03319"/>
    </source>
</evidence>
<dbReference type="SUPFAM" id="SSF54791">
    <property type="entry name" value="Eukaryotic type KH-domain (KH-domain type I)"/>
    <property type="match status" value="1"/>
</dbReference>
<keyword evidence="5" id="KW-1133">Transmembrane helix</keyword>
<dbReference type="Proteomes" id="UP000885771">
    <property type="component" value="Unassembled WGS sequence"/>
</dbReference>
<comment type="similarity">
    <text evidence="5">Belongs to the RNase Y family.</text>
</comment>
<comment type="function">
    <text evidence="5">Endoribonuclease that initiates mRNA decay.</text>
</comment>
<dbReference type="InterPro" id="IPR006675">
    <property type="entry name" value="HDIG_dom"/>
</dbReference>
<dbReference type="Pfam" id="PF01966">
    <property type="entry name" value="HD"/>
    <property type="match status" value="1"/>
</dbReference>
<dbReference type="Pfam" id="PF00013">
    <property type="entry name" value="KH_1"/>
    <property type="match status" value="1"/>
</dbReference>
<name>A0A7V5VEZ6_CALAY</name>
<dbReference type="HAMAP" id="MF_00335">
    <property type="entry name" value="RNase_Y"/>
    <property type="match status" value="1"/>
</dbReference>
<evidence type="ECO:0000256" key="5">
    <source>
        <dbReference type="HAMAP-Rule" id="MF_00335"/>
    </source>
</evidence>
<organism evidence="10">
    <name type="scientific">Caldithrix abyssi</name>
    <dbReference type="NCBI Taxonomy" id="187145"/>
    <lineage>
        <taxon>Bacteria</taxon>
        <taxon>Pseudomonadati</taxon>
        <taxon>Calditrichota</taxon>
        <taxon>Calditrichia</taxon>
        <taxon>Calditrichales</taxon>
        <taxon>Calditrichaceae</taxon>
        <taxon>Caldithrix</taxon>
    </lineage>
</organism>
<dbReference type="SMART" id="SM00322">
    <property type="entry name" value="KH"/>
    <property type="match status" value="1"/>
</dbReference>
<feature type="coiled-coil region" evidence="7">
    <location>
        <begin position="273"/>
        <end position="300"/>
    </location>
</feature>
<dbReference type="GO" id="GO:0003723">
    <property type="term" value="F:RNA binding"/>
    <property type="evidence" value="ECO:0007669"/>
    <property type="project" value="UniProtKB-UniRule"/>
</dbReference>
<dbReference type="GO" id="GO:0016787">
    <property type="term" value="F:hydrolase activity"/>
    <property type="evidence" value="ECO:0007669"/>
    <property type="project" value="UniProtKB-KW"/>
</dbReference>
<evidence type="ECO:0000256" key="4">
    <source>
        <dbReference type="ARBA" id="ARBA00022884"/>
    </source>
</evidence>
<dbReference type="NCBIfam" id="TIGR00277">
    <property type="entry name" value="HDIG"/>
    <property type="match status" value="1"/>
</dbReference>
<dbReference type="SUPFAM" id="SSF109604">
    <property type="entry name" value="HD-domain/PDEase-like"/>
    <property type="match status" value="1"/>
</dbReference>